<organism evidence="1 2">
    <name type="scientific">Staphylococcus aureus subsp. aureus DR10</name>
    <dbReference type="NCBI Taxonomy" id="1155079"/>
    <lineage>
        <taxon>Bacteria</taxon>
        <taxon>Bacillati</taxon>
        <taxon>Bacillota</taxon>
        <taxon>Bacilli</taxon>
        <taxon>Bacillales</taxon>
        <taxon>Staphylococcaceae</taxon>
        <taxon>Staphylococcus</taxon>
    </lineage>
</organism>
<gene>
    <name evidence="1" type="ORF">ST398NM02_1885</name>
</gene>
<protein>
    <submittedName>
        <fullName evidence="1">Cytosolic protein</fullName>
    </submittedName>
</protein>
<name>A0ABC9Q410_STAA5</name>
<feature type="non-terminal residue" evidence="1">
    <location>
        <position position="102"/>
    </location>
</feature>
<comment type="caution">
    <text evidence="1">The sequence shown here is derived from an EMBL/GenBank/DDBJ whole genome shotgun (WGS) entry which is preliminary data.</text>
</comment>
<accession>A0ABC9Q410</accession>
<dbReference type="InterPro" id="IPR029058">
    <property type="entry name" value="AB_hydrolase_fold"/>
</dbReference>
<proteinExistence type="predicted"/>
<evidence type="ECO:0000313" key="2">
    <source>
        <dbReference type="Proteomes" id="UP000003093"/>
    </source>
</evidence>
<sequence length="102" mass="11462">MLYTKPLIGDRTPAKFAPSQMDESDAFTESVKKKYPDSEIHPIGHSLGAFLAQYNLIKHNLDNGTTFAAPNLYHSFTGDFKKEIDNGVYDSKIRNIGHFDDP</sequence>
<evidence type="ECO:0000313" key="1">
    <source>
        <dbReference type="EMBL" id="EIA15586.1"/>
    </source>
</evidence>
<reference evidence="1 2" key="1">
    <citation type="journal article" date="2012" name="MBio">
        <title>Identification of a highly transmissible animal-independent Staphylococcus aureus ST398 clone with distinct genomic and cell adhesion properties.</title>
        <authorList>
            <person name="Uhlemann A.C."/>
            <person name="Porcella S.F."/>
            <person name="Trivedi S."/>
            <person name="Sullivan S.B."/>
            <person name="Hafer C."/>
            <person name="Kennedy A.D."/>
            <person name="Barbian K.D."/>
            <person name="McCarthy A.J."/>
            <person name="Street C."/>
            <person name="Hirschberg D.L."/>
            <person name="Lipkin W.I."/>
            <person name="Lindsay J.A."/>
            <person name="DeLeo F.R."/>
            <person name="Lowy F.D."/>
        </authorList>
    </citation>
    <scope>NUCLEOTIDE SEQUENCE [LARGE SCALE GENOMIC DNA]</scope>
    <source>
        <strain evidence="1 2">DR10</strain>
    </source>
</reference>
<dbReference type="Proteomes" id="UP000003093">
    <property type="component" value="Unassembled WGS sequence"/>
</dbReference>
<dbReference type="EMBL" id="AIDT01000001">
    <property type="protein sequence ID" value="EIA15586.1"/>
    <property type="molecule type" value="Genomic_DNA"/>
</dbReference>
<dbReference type="AlphaFoldDB" id="A0ABC9Q410"/>
<dbReference type="SUPFAM" id="SSF53474">
    <property type="entry name" value="alpha/beta-Hydrolases"/>
    <property type="match status" value="1"/>
</dbReference>